<name>A0ABU5NED2_9RICK</name>
<proteinExistence type="predicted"/>
<dbReference type="Gene3D" id="3.40.630.30">
    <property type="match status" value="1"/>
</dbReference>
<gene>
    <name evidence="2" type="ORF">Megvenef_01518</name>
</gene>
<protein>
    <submittedName>
        <fullName evidence="2">GNAT family N-acetyltransferase</fullName>
    </submittedName>
</protein>
<dbReference type="Proteomes" id="UP001291687">
    <property type="component" value="Unassembled WGS sequence"/>
</dbReference>
<dbReference type="RefSeq" id="WP_322777446.1">
    <property type="nucleotide sequence ID" value="NZ_JARJFB010000165.1"/>
</dbReference>
<dbReference type="SUPFAM" id="SSF55729">
    <property type="entry name" value="Acyl-CoA N-acyltransferases (Nat)"/>
    <property type="match status" value="1"/>
</dbReference>
<reference evidence="2 3" key="1">
    <citation type="submission" date="2023-03" db="EMBL/GenBank/DDBJ databases">
        <title>Host association and intracellularity evolved multiple times independently in the Rickettsiales.</title>
        <authorList>
            <person name="Castelli M."/>
            <person name="Nardi T."/>
            <person name="Gammuto L."/>
            <person name="Bellinzona G."/>
            <person name="Sabaneyeva E."/>
            <person name="Potekhin A."/>
            <person name="Serra V."/>
            <person name="Petroni G."/>
            <person name="Sassera D."/>
        </authorList>
    </citation>
    <scope>NUCLEOTIDE SEQUENCE [LARGE SCALE GENOMIC DNA]</scope>
    <source>
        <strain evidence="2 3">Sr 2-6</strain>
    </source>
</reference>
<comment type="caution">
    <text evidence="2">The sequence shown here is derived from an EMBL/GenBank/DDBJ whole genome shotgun (WGS) entry which is preliminary data.</text>
</comment>
<dbReference type="InterPro" id="IPR000182">
    <property type="entry name" value="GNAT_dom"/>
</dbReference>
<dbReference type="PANTHER" id="PTHR47426:SF3">
    <property type="entry name" value="GCN5-RELATED N-ACETYLTRANSFERASE 6, CHLOROPLASTIC"/>
    <property type="match status" value="1"/>
</dbReference>
<evidence type="ECO:0000313" key="2">
    <source>
        <dbReference type="EMBL" id="MEA0971538.1"/>
    </source>
</evidence>
<accession>A0ABU5NED2</accession>
<dbReference type="PANTHER" id="PTHR47426">
    <property type="entry name" value="ACYL-COA N-ACYLTRANSFERASES (NAT) SUPERFAMILY PROTEIN"/>
    <property type="match status" value="1"/>
</dbReference>
<keyword evidence="3" id="KW-1185">Reference proteome</keyword>
<organism evidence="2 3">
    <name type="scientific">Candidatus Megaera venefica</name>
    <dbReference type="NCBI Taxonomy" id="2055910"/>
    <lineage>
        <taxon>Bacteria</taxon>
        <taxon>Pseudomonadati</taxon>
        <taxon>Pseudomonadota</taxon>
        <taxon>Alphaproteobacteria</taxon>
        <taxon>Rickettsiales</taxon>
        <taxon>Rickettsiaceae</taxon>
        <taxon>Candidatus Megaera</taxon>
    </lineage>
</organism>
<dbReference type="InterPro" id="IPR016181">
    <property type="entry name" value="Acyl_CoA_acyltransferase"/>
</dbReference>
<dbReference type="CDD" id="cd04301">
    <property type="entry name" value="NAT_SF"/>
    <property type="match status" value="1"/>
</dbReference>
<dbReference type="EMBL" id="JARJFB010000165">
    <property type="protein sequence ID" value="MEA0971538.1"/>
    <property type="molecule type" value="Genomic_DNA"/>
</dbReference>
<sequence>MEPLIYKRKVASTSDIYEHLKKCSKHHVPALDTRVDIQNYAKKLFDYAQTFECWNSGDLVGLLAIYCNDKNYNSSFISNLSVISSHYKQNIASQLLERCIEYTKILGFDSINLEVHIGNIAALSLYKKYGFSQFLYHSNDEKSYYIQMKKNLNS</sequence>
<dbReference type="Pfam" id="PF00583">
    <property type="entry name" value="Acetyltransf_1"/>
    <property type="match status" value="1"/>
</dbReference>
<evidence type="ECO:0000259" key="1">
    <source>
        <dbReference type="PROSITE" id="PS51186"/>
    </source>
</evidence>
<feature type="domain" description="N-acetyltransferase" evidence="1">
    <location>
        <begin position="3"/>
        <end position="153"/>
    </location>
</feature>
<dbReference type="PROSITE" id="PS51186">
    <property type="entry name" value="GNAT"/>
    <property type="match status" value="1"/>
</dbReference>
<evidence type="ECO:0000313" key="3">
    <source>
        <dbReference type="Proteomes" id="UP001291687"/>
    </source>
</evidence>